<dbReference type="InterPro" id="IPR048912">
    <property type="entry name" value="BetaGal1-like_ABD1"/>
</dbReference>
<dbReference type="InterPro" id="IPR001944">
    <property type="entry name" value="Glycoside_Hdrlase_35"/>
</dbReference>
<dbReference type="InterPro" id="IPR048913">
    <property type="entry name" value="BetaGal_gal-bd"/>
</dbReference>
<keyword evidence="1" id="KW-0378">Hydrolase</keyword>
<proteinExistence type="predicted"/>
<name>A0A645ICH3_9ZZZZ</name>
<feature type="domain" description="Beta-galactosidase 1-like first all-beta" evidence="3">
    <location>
        <begin position="3"/>
        <end position="74"/>
    </location>
</feature>
<dbReference type="GO" id="GO:0005975">
    <property type="term" value="P:carbohydrate metabolic process"/>
    <property type="evidence" value="ECO:0007669"/>
    <property type="project" value="InterPro"/>
</dbReference>
<evidence type="ECO:0000259" key="4">
    <source>
        <dbReference type="Pfam" id="PF21467"/>
    </source>
</evidence>
<evidence type="ECO:0000259" key="3">
    <source>
        <dbReference type="Pfam" id="PF21317"/>
    </source>
</evidence>
<dbReference type="EMBL" id="VSSQ01104776">
    <property type="protein sequence ID" value="MPN45133.1"/>
    <property type="molecule type" value="Genomic_DNA"/>
</dbReference>
<dbReference type="Pfam" id="PF21317">
    <property type="entry name" value="BetaGal_ABD_1"/>
    <property type="match status" value="1"/>
</dbReference>
<accession>A0A645ICH3</accession>
<dbReference type="Gene3D" id="2.60.120.260">
    <property type="entry name" value="Galactose-binding domain-like"/>
    <property type="match status" value="2"/>
</dbReference>
<keyword evidence="2" id="KW-0326">Glycosidase</keyword>
<sequence length="175" mass="18944">MAFVGGVYAGTVYRNDAERFLPVEAGPGGAVIDLLVENMGRINYGPLVGREVKGLPLGVGICWQMLSHFDVWNLELDDIGQVRYGAFASQENVPAFHRGVFEAAEVADTFLEFPGVKGVAWVNGFNLGRYWNVGPGNTLYVPAPVLRKGRNEVVVLELHKLNAPAVTFAGQAQLA</sequence>
<evidence type="ECO:0000256" key="2">
    <source>
        <dbReference type="ARBA" id="ARBA00023295"/>
    </source>
</evidence>
<dbReference type="Pfam" id="PF21467">
    <property type="entry name" value="BetaGal_gal-bd"/>
    <property type="match status" value="1"/>
</dbReference>
<dbReference type="InterPro" id="IPR008979">
    <property type="entry name" value="Galactose-bd-like_sf"/>
</dbReference>
<gene>
    <name evidence="5" type="ORF">SDC9_192700</name>
</gene>
<dbReference type="AlphaFoldDB" id="A0A645ICH3"/>
<evidence type="ECO:0008006" key="6">
    <source>
        <dbReference type="Google" id="ProtNLM"/>
    </source>
</evidence>
<dbReference type="PANTHER" id="PTHR23421">
    <property type="entry name" value="BETA-GALACTOSIDASE RELATED"/>
    <property type="match status" value="1"/>
</dbReference>
<dbReference type="GO" id="GO:0004553">
    <property type="term" value="F:hydrolase activity, hydrolyzing O-glycosyl compounds"/>
    <property type="evidence" value="ECO:0007669"/>
    <property type="project" value="InterPro"/>
</dbReference>
<protein>
    <recommendedName>
        <fullName evidence="6">Beta-galactosidase</fullName>
    </recommendedName>
</protein>
<organism evidence="5">
    <name type="scientific">bioreactor metagenome</name>
    <dbReference type="NCBI Taxonomy" id="1076179"/>
    <lineage>
        <taxon>unclassified sequences</taxon>
        <taxon>metagenomes</taxon>
        <taxon>ecological metagenomes</taxon>
    </lineage>
</organism>
<evidence type="ECO:0000313" key="5">
    <source>
        <dbReference type="EMBL" id="MPN45133.1"/>
    </source>
</evidence>
<comment type="caution">
    <text evidence="5">The sequence shown here is derived from an EMBL/GenBank/DDBJ whole genome shotgun (WGS) entry which is preliminary data.</text>
</comment>
<evidence type="ECO:0000256" key="1">
    <source>
        <dbReference type="ARBA" id="ARBA00022801"/>
    </source>
</evidence>
<reference evidence="5" key="1">
    <citation type="submission" date="2019-08" db="EMBL/GenBank/DDBJ databases">
        <authorList>
            <person name="Kucharzyk K."/>
            <person name="Murdoch R.W."/>
            <person name="Higgins S."/>
            <person name="Loffler F."/>
        </authorList>
    </citation>
    <scope>NUCLEOTIDE SEQUENCE</scope>
</reference>
<feature type="domain" description="Beta-galactosidase galactose-binding" evidence="4">
    <location>
        <begin position="94"/>
        <end position="151"/>
    </location>
</feature>
<dbReference type="SUPFAM" id="SSF49785">
    <property type="entry name" value="Galactose-binding domain-like"/>
    <property type="match status" value="1"/>
</dbReference>